<comment type="caution">
    <text evidence="7">The sequence shown here is derived from an EMBL/GenBank/DDBJ whole genome shotgun (WGS) entry which is preliminary data.</text>
</comment>
<keyword evidence="4" id="KW-0812">Transmembrane</keyword>
<dbReference type="PROSITE" id="PS50887">
    <property type="entry name" value="GGDEF"/>
    <property type="match status" value="1"/>
</dbReference>
<dbReference type="InterPro" id="IPR011990">
    <property type="entry name" value="TPR-like_helical_dom_sf"/>
</dbReference>
<dbReference type="SUPFAM" id="SSF48452">
    <property type="entry name" value="TPR-like"/>
    <property type="match status" value="2"/>
</dbReference>
<dbReference type="NCBIfam" id="TIGR00254">
    <property type="entry name" value="GGDEF"/>
    <property type="match status" value="1"/>
</dbReference>
<comment type="cofactor">
    <cofactor evidence="1">
        <name>Mg(2+)</name>
        <dbReference type="ChEBI" id="CHEBI:18420"/>
    </cofactor>
</comment>
<dbReference type="GO" id="GO:0052621">
    <property type="term" value="F:diguanylate cyclase activity"/>
    <property type="evidence" value="ECO:0007669"/>
    <property type="project" value="UniProtKB-EC"/>
</dbReference>
<dbReference type="SUPFAM" id="SSF55073">
    <property type="entry name" value="Nucleotide cyclase"/>
    <property type="match status" value="1"/>
</dbReference>
<dbReference type="FunFam" id="3.30.70.270:FF:000001">
    <property type="entry name" value="Diguanylate cyclase domain protein"/>
    <property type="match status" value="1"/>
</dbReference>
<dbReference type="Gene3D" id="1.25.40.10">
    <property type="entry name" value="Tetratricopeptide repeat domain"/>
    <property type="match status" value="1"/>
</dbReference>
<name>A0A502FKR0_9GAMM</name>
<keyword evidence="4" id="KW-1133">Transmembrane helix</keyword>
<dbReference type="InterPro" id="IPR000160">
    <property type="entry name" value="GGDEF_dom"/>
</dbReference>
<dbReference type="SMART" id="SM00267">
    <property type="entry name" value="GGDEF"/>
    <property type="match status" value="1"/>
</dbReference>
<dbReference type="InterPro" id="IPR029787">
    <property type="entry name" value="Nucleotide_cyclase"/>
</dbReference>
<dbReference type="AlphaFoldDB" id="A0A502FKR0"/>
<dbReference type="EC" id="2.7.7.65" evidence="2"/>
<reference evidence="7 8" key="1">
    <citation type="journal article" date="2019" name="Environ. Microbiol.">
        <title>Species interactions and distinct microbial communities in high Arctic permafrost affected cryosols are associated with the CH4 and CO2 gas fluxes.</title>
        <authorList>
            <person name="Altshuler I."/>
            <person name="Hamel J."/>
            <person name="Turney S."/>
            <person name="Magnuson E."/>
            <person name="Levesque R."/>
            <person name="Greer C."/>
            <person name="Whyte L.G."/>
        </authorList>
    </citation>
    <scope>NUCLEOTIDE SEQUENCE [LARGE SCALE GENOMIC DNA]</scope>
    <source>
        <strain evidence="7 8">S13Y</strain>
    </source>
</reference>
<evidence type="ECO:0000256" key="1">
    <source>
        <dbReference type="ARBA" id="ARBA00001946"/>
    </source>
</evidence>
<keyword evidence="5" id="KW-0732">Signal</keyword>
<dbReference type="Pfam" id="PF00990">
    <property type="entry name" value="GGDEF"/>
    <property type="match status" value="1"/>
</dbReference>
<feature type="signal peptide" evidence="5">
    <location>
        <begin position="1"/>
        <end position="28"/>
    </location>
</feature>
<evidence type="ECO:0000256" key="5">
    <source>
        <dbReference type="SAM" id="SignalP"/>
    </source>
</evidence>
<keyword evidence="4" id="KW-0472">Membrane</keyword>
<feature type="chain" id="PRO_5030107402" description="diguanylate cyclase" evidence="5">
    <location>
        <begin position="29"/>
        <end position="593"/>
    </location>
</feature>
<dbReference type="PANTHER" id="PTHR45138">
    <property type="entry name" value="REGULATORY COMPONENTS OF SENSORY TRANSDUCTION SYSTEM"/>
    <property type="match status" value="1"/>
</dbReference>
<protein>
    <recommendedName>
        <fullName evidence="2">diguanylate cyclase</fullName>
        <ecNumber evidence="2">2.7.7.65</ecNumber>
    </recommendedName>
</protein>
<dbReference type="EMBL" id="RCZO01000006">
    <property type="protein sequence ID" value="TPG08183.1"/>
    <property type="molecule type" value="Genomic_DNA"/>
</dbReference>
<gene>
    <name evidence="7" type="ORF">EAH88_11040</name>
</gene>
<dbReference type="OrthoDB" id="9803824at2"/>
<evidence type="ECO:0000256" key="3">
    <source>
        <dbReference type="ARBA" id="ARBA00034247"/>
    </source>
</evidence>
<evidence type="ECO:0000256" key="4">
    <source>
        <dbReference type="SAM" id="Phobius"/>
    </source>
</evidence>
<feature type="domain" description="GGDEF" evidence="6">
    <location>
        <begin position="453"/>
        <end position="586"/>
    </location>
</feature>
<evidence type="ECO:0000313" key="8">
    <source>
        <dbReference type="Proteomes" id="UP000319486"/>
    </source>
</evidence>
<proteinExistence type="predicted"/>
<evidence type="ECO:0000256" key="2">
    <source>
        <dbReference type="ARBA" id="ARBA00012528"/>
    </source>
</evidence>
<sequence length="593" mass="65709">MTLWRQRRGPGTALAGLVLCILIQTGHAADTGKITDPGSFLAQTENLRVKDHRQFAQRLVQIHRESPPLTTAEQWQLQYLDALEVSLEGNFGAANKPLRDVIDRSGDPTLAAKASVVLLTNLAGSHRYEDAFKLAQQLATDLPQIHDRTTRFQVLSGLSQMLNLAGQTDLAIQYARMMEDTVPAGVSLCDPHYKRVAALYNAKKLTSSSPDLKQAIDTCDAAQQPIYATAARLILITLHLEDHQPAKALTLLDRVAPSILKNHYYPHTLSALVHRAQAYEEMGRDDDARKAALTAVALARPGEINDWQKNAYEVLYRIAKRRGNMASALSYYEQYVTQDKGAIDDAAAQALAYQTVEQQVLAHKLETEALGKQNSVLRLQQALDTKAVETSRLYIALLLMALASIVLWLYRLKRSQLGFKRLSHHDSLTGIFNHQHFISEAERVLRLLQKKLGHACLVSIDLDHFKQVNDTHGHAMGDAVLKRAVAICQQHLRPTDLFGRLGGEEFGILLHECSREQGMDIANRIRITIGTTPMEEDGDGISISASVGLASTDSSGYELQRLCKEADAALYRAKRAGRNRVIADTEKDNLVEA</sequence>
<dbReference type="Proteomes" id="UP000319486">
    <property type="component" value="Unassembled WGS sequence"/>
</dbReference>
<dbReference type="InterPro" id="IPR043128">
    <property type="entry name" value="Rev_trsase/Diguanyl_cyclase"/>
</dbReference>
<organism evidence="7 8">
    <name type="scientific">Rhodanobacter glycinis</name>
    <dbReference type="NCBI Taxonomy" id="582702"/>
    <lineage>
        <taxon>Bacteria</taxon>
        <taxon>Pseudomonadati</taxon>
        <taxon>Pseudomonadota</taxon>
        <taxon>Gammaproteobacteria</taxon>
        <taxon>Lysobacterales</taxon>
        <taxon>Rhodanobacteraceae</taxon>
        <taxon>Rhodanobacter</taxon>
    </lineage>
</organism>
<dbReference type="InterPro" id="IPR050469">
    <property type="entry name" value="Diguanylate_Cyclase"/>
</dbReference>
<dbReference type="CDD" id="cd01949">
    <property type="entry name" value="GGDEF"/>
    <property type="match status" value="1"/>
</dbReference>
<dbReference type="Gene3D" id="3.30.70.270">
    <property type="match status" value="1"/>
</dbReference>
<comment type="catalytic activity">
    <reaction evidence="3">
        <text>2 GTP = 3',3'-c-di-GMP + 2 diphosphate</text>
        <dbReference type="Rhea" id="RHEA:24898"/>
        <dbReference type="ChEBI" id="CHEBI:33019"/>
        <dbReference type="ChEBI" id="CHEBI:37565"/>
        <dbReference type="ChEBI" id="CHEBI:58805"/>
        <dbReference type="EC" id="2.7.7.65"/>
    </reaction>
</comment>
<keyword evidence="8" id="KW-1185">Reference proteome</keyword>
<feature type="transmembrane region" description="Helical" evidence="4">
    <location>
        <begin position="393"/>
        <end position="412"/>
    </location>
</feature>
<evidence type="ECO:0000313" key="7">
    <source>
        <dbReference type="EMBL" id="TPG08183.1"/>
    </source>
</evidence>
<accession>A0A502FKR0</accession>
<dbReference type="PANTHER" id="PTHR45138:SF9">
    <property type="entry name" value="DIGUANYLATE CYCLASE DGCM-RELATED"/>
    <property type="match status" value="1"/>
</dbReference>
<evidence type="ECO:0000259" key="6">
    <source>
        <dbReference type="PROSITE" id="PS50887"/>
    </source>
</evidence>